<evidence type="ECO:0000313" key="2">
    <source>
        <dbReference type="EMBL" id="RKO84584.1"/>
    </source>
</evidence>
<protein>
    <recommendedName>
        <fullName evidence="4">F-box domain-containing protein</fullName>
    </recommendedName>
</protein>
<sequence length="549" mass="60723">MRSETADIVTLCASLLRASKKEDPKHFNHNLDLALRACERWSEVNCARERSVPVPSSRALPGPKSATAREDRDARISVAPRRRRSWATLPGEILQLIMRAVRTKPPSDLAGDHHKGWRLGQLAVVHCAAVCRTWEAEASRALWEIVTIKSIDKMRLFALASIQCAARDPEGREGAERVRYLSIQLTDKRQQGVWQGFSSLLESMAPRLSNLAVVTINMLEAPYRLTFAALAAFFRPPSRNLVAFHFHGRLSNFQLQIPPSGPLAWDAAAIEAGLGQLKVLEFTANCADTNALMRRLFRSAGRHLRVLAGADCDLNMAEFAPEALCNLSTWIMGGKGHDRLSPSSLIHSLGARSTRLRRVDFSRCEGLTDDVVMALLRSSPLVDDVSLRGHPLVTDIPIAHLQNHHRPLVHLVLNGMRRVSEPAMTSFLTAKSSALLTLDMGRNAWVSSADVLQALGRHAHKLENLQLGCVMYPNGEFIGCDQAQTLTASILALVAALPSLGRVGFDVQYYYLDDAQRRELRDAGRIAGVDVKIEERLPVVDLLRLARVV</sequence>
<gene>
    <name evidence="2" type="ORF">BDK51DRAFT_48875</name>
</gene>
<dbReference type="AlphaFoldDB" id="A0A4P9VXW4"/>
<dbReference type="InterPro" id="IPR032675">
    <property type="entry name" value="LRR_dom_sf"/>
</dbReference>
<dbReference type="OrthoDB" id="10257471at2759"/>
<evidence type="ECO:0000313" key="3">
    <source>
        <dbReference type="Proteomes" id="UP000269721"/>
    </source>
</evidence>
<proteinExistence type="predicted"/>
<evidence type="ECO:0000256" key="1">
    <source>
        <dbReference type="SAM" id="MobiDB-lite"/>
    </source>
</evidence>
<accession>A0A4P9VXW4</accession>
<name>A0A4P9VXW4_9FUNG</name>
<dbReference type="Gene3D" id="3.80.10.10">
    <property type="entry name" value="Ribonuclease Inhibitor"/>
    <property type="match status" value="1"/>
</dbReference>
<organism evidence="2 3">
    <name type="scientific">Blyttiomyces helicus</name>
    <dbReference type="NCBI Taxonomy" id="388810"/>
    <lineage>
        <taxon>Eukaryota</taxon>
        <taxon>Fungi</taxon>
        <taxon>Fungi incertae sedis</taxon>
        <taxon>Chytridiomycota</taxon>
        <taxon>Chytridiomycota incertae sedis</taxon>
        <taxon>Chytridiomycetes</taxon>
        <taxon>Chytridiomycetes incertae sedis</taxon>
        <taxon>Blyttiomyces</taxon>
    </lineage>
</organism>
<dbReference type="EMBL" id="KZ999946">
    <property type="protein sequence ID" value="RKO84584.1"/>
    <property type="molecule type" value="Genomic_DNA"/>
</dbReference>
<reference evidence="3" key="1">
    <citation type="journal article" date="2018" name="Nat. Microbiol.">
        <title>Leveraging single-cell genomics to expand the fungal tree of life.</title>
        <authorList>
            <person name="Ahrendt S.R."/>
            <person name="Quandt C.A."/>
            <person name="Ciobanu D."/>
            <person name="Clum A."/>
            <person name="Salamov A."/>
            <person name="Andreopoulos B."/>
            <person name="Cheng J.F."/>
            <person name="Woyke T."/>
            <person name="Pelin A."/>
            <person name="Henrissat B."/>
            <person name="Reynolds N.K."/>
            <person name="Benny G.L."/>
            <person name="Smith M.E."/>
            <person name="James T.Y."/>
            <person name="Grigoriev I.V."/>
        </authorList>
    </citation>
    <scope>NUCLEOTIDE SEQUENCE [LARGE SCALE GENOMIC DNA]</scope>
</reference>
<feature type="region of interest" description="Disordered" evidence="1">
    <location>
        <begin position="52"/>
        <end position="72"/>
    </location>
</feature>
<dbReference type="SUPFAM" id="SSF52047">
    <property type="entry name" value="RNI-like"/>
    <property type="match status" value="1"/>
</dbReference>
<evidence type="ECO:0008006" key="4">
    <source>
        <dbReference type="Google" id="ProtNLM"/>
    </source>
</evidence>
<dbReference type="Proteomes" id="UP000269721">
    <property type="component" value="Unassembled WGS sequence"/>
</dbReference>
<keyword evidence="3" id="KW-1185">Reference proteome</keyword>